<name>A0A7W4Z503_9GAMM</name>
<reference evidence="3 4" key="1">
    <citation type="submission" date="2020-08" db="EMBL/GenBank/DDBJ databases">
        <title>Genomic Encyclopedia of Type Strains, Phase III (KMG-III): the genomes of soil and plant-associated and newly described type strains.</title>
        <authorList>
            <person name="Whitman W."/>
        </authorList>
    </citation>
    <scope>NUCLEOTIDE SEQUENCE [LARGE SCALE GENOMIC DNA]</scope>
    <source>
        <strain evidence="3 4">CECT 8654</strain>
    </source>
</reference>
<proteinExistence type="predicted"/>
<feature type="domain" description="Haemolysin activator HlyB C-terminal" evidence="2">
    <location>
        <begin position="292"/>
        <end position="480"/>
    </location>
</feature>
<dbReference type="PANTHER" id="PTHR34597">
    <property type="entry name" value="SLR1661 PROTEIN"/>
    <property type="match status" value="1"/>
</dbReference>
<evidence type="ECO:0000259" key="2">
    <source>
        <dbReference type="Pfam" id="PF03865"/>
    </source>
</evidence>
<protein>
    <recommendedName>
        <fullName evidence="2">Haemolysin activator HlyB C-terminal domain-containing protein</fullName>
    </recommendedName>
</protein>
<evidence type="ECO:0000256" key="1">
    <source>
        <dbReference type="SAM" id="MobiDB-lite"/>
    </source>
</evidence>
<keyword evidence="4" id="KW-1185">Reference proteome</keyword>
<gene>
    <name evidence="3" type="ORF">FHR99_000858</name>
</gene>
<dbReference type="Proteomes" id="UP000537130">
    <property type="component" value="Unassembled WGS sequence"/>
</dbReference>
<evidence type="ECO:0000313" key="3">
    <source>
        <dbReference type="EMBL" id="MBB3046622.1"/>
    </source>
</evidence>
<dbReference type="AlphaFoldDB" id="A0A7W4Z503"/>
<dbReference type="GO" id="GO:0098046">
    <property type="term" value="C:type V protein secretion system complex"/>
    <property type="evidence" value="ECO:0007669"/>
    <property type="project" value="TreeGrafter"/>
</dbReference>
<dbReference type="GO" id="GO:0008320">
    <property type="term" value="F:protein transmembrane transporter activity"/>
    <property type="evidence" value="ECO:0007669"/>
    <property type="project" value="TreeGrafter"/>
</dbReference>
<dbReference type="InterPro" id="IPR005565">
    <property type="entry name" value="Hemolysn_activator_HlyB_C"/>
</dbReference>
<dbReference type="InterPro" id="IPR051544">
    <property type="entry name" value="TPS_OM_transporter"/>
</dbReference>
<dbReference type="Gene3D" id="2.40.160.50">
    <property type="entry name" value="membrane protein fhac: a member of the omp85/tpsb transporter family"/>
    <property type="match status" value="1"/>
</dbReference>
<accession>A0A7W4Z503</accession>
<organism evidence="3 4">
    <name type="scientific">Litorivivens lipolytica</name>
    <dbReference type="NCBI Taxonomy" id="1524264"/>
    <lineage>
        <taxon>Bacteria</taxon>
        <taxon>Pseudomonadati</taxon>
        <taxon>Pseudomonadota</taxon>
        <taxon>Gammaproteobacteria</taxon>
        <taxon>Litorivivens</taxon>
    </lineage>
</organism>
<feature type="compositionally biased region" description="Pro residues" evidence="1">
    <location>
        <begin position="1"/>
        <end position="10"/>
    </location>
</feature>
<feature type="region of interest" description="Disordered" evidence="1">
    <location>
        <begin position="1"/>
        <end position="21"/>
    </location>
</feature>
<dbReference type="GO" id="GO:0046819">
    <property type="term" value="P:protein secretion by the type V secretion system"/>
    <property type="evidence" value="ECO:0007669"/>
    <property type="project" value="TreeGrafter"/>
</dbReference>
<dbReference type="Pfam" id="PF03865">
    <property type="entry name" value="ShlB"/>
    <property type="match status" value="1"/>
</dbReference>
<evidence type="ECO:0000313" key="4">
    <source>
        <dbReference type="Proteomes" id="UP000537130"/>
    </source>
</evidence>
<dbReference type="EMBL" id="JACHWY010000001">
    <property type="protein sequence ID" value="MBB3046622.1"/>
    <property type="molecule type" value="Genomic_DNA"/>
</dbReference>
<dbReference type="PANTHER" id="PTHR34597:SF3">
    <property type="entry name" value="OUTER MEMBRANE TRANSPORTER CDIB"/>
    <property type="match status" value="1"/>
</dbReference>
<sequence length="552" mass="60676">MPIDLPPSLPPSLENPSSVIDEQRSRGAYIRTVGDFSVQVSGDHYLSFDELEAIFDKARTPSEAILLMNDQTRQKGHWLVEYLYARPVNGIVHVLAIQKRLGEIEGDDAITHFFSGLENTPSLKRHEFLRRQILANQYSRRTGRDYSTTYSSANAGALNIQLNEKASSKRKRWRGSLQLGNQGNRFVGRYFADTALSYTFSRGTQLQARHQRAIPEWGETGEGEDYNSNRLSISHPSRWGIYELEASHSEYTRNITTPATAGSCSAALFGGVCLSSTPGQAASSESFDATIQTVAINAQQLISADTDHRWTLQQRLEYIDSELSNRSLTPQDESYTALEIGTRYEALTPVAGKALNWRISLHIDHGLSSDSGTFATAPESPSVAIGKRTAEFTTAKPSFSVIYPITEHWEAELSAQAQLTNDQLPQQQQWVLGGTSRLHAYLPGVLVGDSGYHAKASLKRKWSINDDVTLSASVFYEAGAAGYEDVQLGNSEDVDLSQYSTLQDAGLSASIRAGDHLELTAVAAAPTADSNISVDHIEAQEADFFIVLKASF</sequence>
<dbReference type="RefSeq" id="WP_183409306.1">
    <property type="nucleotide sequence ID" value="NZ_JACHWY010000001.1"/>
</dbReference>
<comment type="caution">
    <text evidence="3">The sequence shown here is derived from an EMBL/GenBank/DDBJ whole genome shotgun (WGS) entry which is preliminary data.</text>
</comment>